<comment type="similarity">
    <text evidence="2">Belongs to the EamA transporter family.</text>
</comment>
<name>A0A419SV22_9FIRM</name>
<keyword evidence="5 7" id="KW-1133">Transmembrane helix</keyword>
<feature type="transmembrane region" description="Helical" evidence="7">
    <location>
        <begin position="280"/>
        <end position="302"/>
    </location>
</feature>
<feature type="transmembrane region" description="Helical" evidence="7">
    <location>
        <begin position="187"/>
        <end position="205"/>
    </location>
</feature>
<feature type="transmembrane region" description="Helical" evidence="7">
    <location>
        <begin position="74"/>
        <end position="95"/>
    </location>
</feature>
<evidence type="ECO:0000259" key="8">
    <source>
        <dbReference type="Pfam" id="PF00892"/>
    </source>
</evidence>
<proteinExistence type="inferred from homology"/>
<feature type="transmembrane region" description="Helical" evidence="7">
    <location>
        <begin position="129"/>
        <end position="149"/>
    </location>
</feature>
<keyword evidence="6 7" id="KW-0472">Membrane</keyword>
<feature type="transmembrane region" description="Helical" evidence="7">
    <location>
        <begin position="9"/>
        <end position="29"/>
    </location>
</feature>
<evidence type="ECO:0000256" key="5">
    <source>
        <dbReference type="ARBA" id="ARBA00022989"/>
    </source>
</evidence>
<sequence length="311" mass="34858">MNPKFHEEYLPMLAGLTVSIIFGFSFLFTKEGLDVLKPFQLLAFRFTFATLLLTILRIFGIIKINYKGKRIKILLFLALFQPVLYFIFEVTGVNMTSSSEAGMMIALIPVFVTILAAIFLNEKPTKKQLFFVIISVFGVIFITVMKDNLNTNGNIVGIFVLLGAVISAGVFNILSRKSSLHFKPVEITYIMLLIGAIVFNLISITRHIIEGNIHHYLIPLTNVKALISILYLGGLSSVVAFFMLNYMLSKIEASRSSVFANITTIVSIVAGVLIRKEPFYWFHIVGSIMIIMGVWGTNYYGVKKKKELSDA</sequence>
<evidence type="ECO:0000256" key="2">
    <source>
        <dbReference type="ARBA" id="ARBA00007362"/>
    </source>
</evidence>
<reference evidence="9 10" key="1">
    <citation type="submission" date="2016-08" db="EMBL/GenBank/DDBJ databases">
        <title>Novel Firmicutes and Novel Genomes.</title>
        <authorList>
            <person name="Poppleton D.I."/>
            <person name="Gribaldo S."/>
        </authorList>
    </citation>
    <scope>NUCLEOTIDE SEQUENCE [LARGE SCALE GENOMIC DNA]</scope>
    <source>
        <strain evidence="9 10">CTT3</strain>
    </source>
</reference>
<feature type="transmembrane region" description="Helical" evidence="7">
    <location>
        <begin position="155"/>
        <end position="175"/>
    </location>
</feature>
<evidence type="ECO:0000256" key="7">
    <source>
        <dbReference type="SAM" id="Phobius"/>
    </source>
</evidence>
<dbReference type="EMBL" id="MCIB01000038">
    <property type="protein sequence ID" value="RKD29078.1"/>
    <property type="molecule type" value="Genomic_DNA"/>
</dbReference>
<feature type="transmembrane region" description="Helical" evidence="7">
    <location>
        <begin position="41"/>
        <end position="62"/>
    </location>
</feature>
<protein>
    <submittedName>
        <fullName evidence="9">Permease</fullName>
    </submittedName>
</protein>
<evidence type="ECO:0000256" key="6">
    <source>
        <dbReference type="ARBA" id="ARBA00023136"/>
    </source>
</evidence>
<dbReference type="InterPro" id="IPR037185">
    <property type="entry name" value="EmrE-like"/>
</dbReference>
<dbReference type="PANTHER" id="PTHR32322:SF18">
    <property type="entry name" value="S-ADENOSYLMETHIONINE_S-ADENOSYLHOMOCYSTEINE TRANSPORTER"/>
    <property type="match status" value="1"/>
</dbReference>
<dbReference type="OrthoDB" id="37139at2"/>
<dbReference type="SUPFAM" id="SSF103481">
    <property type="entry name" value="Multidrug resistance efflux transporter EmrE"/>
    <property type="match status" value="2"/>
</dbReference>
<feature type="domain" description="EamA" evidence="8">
    <location>
        <begin position="156"/>
        <end position="298"/>
    </location>
</feature>
<keyword evidence="4 7" id="KW-0812">Transmembrane</keyword>
<dbReference type="Proteomes" id="UP000284177">
    <property type="component" value="Unassembled WGS sequence"/>
</dbReference>
<dbReference type="RefSeq" id="WP_120170540.1">
    <property type="nucleotide sequence ID" value="NZ_MCIB01000038.1"/>
</dbReference>
<dbReference type="AlphaFoldDB" id="A0A419SV22"/>
<evidence type="ECO:0000313" key="9">
    <source>
        <dbReference type="EMBL" id="RKD29078.1"/>
    </source>
</evidence>
<evidence type="ECO:0000256" key="3">
    <source>
        <dbReference type="ARBA" id="ARBA00022475"/>
    </source>
</evidence>
<dbReference type="Gene3D" id="1.10.3730.20">
    <property type="match status" value="1"/>
</dbReference>
<feature type="domain" description="EamA" evidence="8">
    <location>
        <begin position="12"/>
        <end position="143"/>
    </location>
</feature>
<feature type="transmembrane region" description="Helical" evidence="7">
    <location>
        <begin position="225"/>
        <end position="246"/>
    </location>
</feature>
<accession>A0A419SV22</accession>
<dbReference type="InterPro" id="IPR000620">
    <property type="entry name" value="EamA_dom"/>
</dbReference>
<keyword evidence="3" id="KW-1003">Cell membrane</keyword>
<dbReference type="GO" id="GO:0005886">
    <property type="term" value="C:plasma membrane"/>
    <property type="evidence" value="ECO:0007669"/>
    <property type="project" value="UniProtKB-SubCell"/>
</dbReference>
<dbReference type="Pfam" id="PF00892">
    <property type="entry name" value="EamA"/>
    <property type="match status" value="2"/>
</dbReference>
<gene>
    <name evidence="9" type="ORF">BET03_05890</name>
</gene>
<feature type="transmembrane region" description="Helical" evidence="7">
    <location>
        <begin position="258"/>
        <end position="274"/>
    </location>
</feature>
<evidence type="ECO:0000313" key="10">
    <source>
        <dbReference type="Proteomes" id="UP000284177"/>
    </source>
</evidence>
<keyword evidence="10" id="KW-1185">Reference proteome</keyword>
<organism evidence="9 10">
    <name type="scientific">Thermohalobacter berrensis</name>
    <dbReference type="NCBI Taxonomy" id="99594"/>
    <lineage>
        <taxon>Bacteria</taxon>
        <taxon>Bacillati</taxon>
        <taxon>Bacillota</taxon>
        <taxon>Tissierellia</taxon>
        <taxon>Tissierellales</taxon>
        <taxon>Thermohalobacteraceae</taxon>
        <taxon>Thermohalobacter</taxon>
    </lineage>
</organism>
<comment type="caution">
    <text evidence="9">The sequence shown here is derived from an EMBL/GenBank/DDBJ whole genome shotgun (WGS) entry which is preliminary data.</text>
</comment>
<feature type="transmembrane region" description="Helical" evidence="7">
    <location>
        <begin position="101"/>
        <end position="120"/>
    </location>
</feature>
<dbReference type="InterPro" id="IPR050638">
    <property type="entry name" value="AA-Vitamin_Transporters"/>
</dbReference>
<evidence type="ECO:0000256" key="4">
    <source>
        <dbReference type="ARBA" id="ARBA00022692"/>
    </source>
</evidence>
<evidence type="ECO:0000256" key="1">
    <source>
        <dbReference type="ARBA" id="ARBA00004651"/>
    </source>
</evidence>
<dbReference type="PANTHER" id="PTHR32322">
    <property type="entry name" value="INNER MEMBRANE TRANSPORTER"/>
    <property type="match status" value="1"/>
</dbReference>
<comment type="subcellular location">
    <subcellularLocation>
        <location evidence="1">Cell membrane</location>
        <topology evidence="1">Multi-pass membrane protein</topology>
    </subcellularLocation>
</comment>